<gene>
    <name evidence="1" type="ORF">SAMN05216326_12731</name>
</gene>
<keyword evidence="2" id="KW-1185">Reference proteome</keyword>
<reference evidence="2" key="1">
    <citation type="submission" date="2016-10" db="EMBL/GenBank/DDBJ databases">
        <authorList>
            <person name="Varghese N."/>
            <person name="Submissions S."/>
        </authorList>
    </citation>
    <scope>NUCLEOTIDE SEQUENCE [LARGE SCALE GENOMIC DNA]</scope>
    <source>
        <strain evidence="2">Nm71</strain>
    </source>
</reference>
<accession>A0A1I0EHJ3</accession>
<dbReference type="Proteomes" id="UP000199345">
    <property type="component" value="Unassembled WGS sequence"/>
</dbReference>
<proteinExistence type="predicted"/>
<evidence type="ECO:0000313" key="2">
    <source>
        <dbReference type="Proteomes" id="UP000199345"/>
    </source>
</evidence>
<evidence type="ECO:0000313" key="1">
    <source>
        <dbReference type="EMBL" id="SET44390.1"/>
    </source>
</evidence>
<dbReference type="RefSeq" id="WP_090660224.1">
    <property type="nucleotide sequence ID" value="NZ_FOIA01000027.1"/>
</dbReference>
<dbReference type="AlphaFoldDB" id="A0A1I0EHJ3"/>
<dbReference type="OrthoDB" id="9151442at2"/>
<protein>
    <submittedName>
        <fullName evidence="1">Uncharacterized protein</fullName>
    </submittedName>
</protein>
<organism evidence="1 2">
    <name type="scientific">Nitrosomonas marina</name>
    <dbReference type="NCBI Taxonomy" id="917"/>
    <lineage>
        <taxon>Bacteria</taxon>
        <taxon>Pseudomonadati</taxon>
        <taxon>Pseudomonadota</taxon>
        <taxon>Betaproteobacteria</taxon>
        <taxon>Nitrosomonadales</taxon>
        <taxon>Nitrosomonadaceae</taxon>
        <taxon>Nitrosomonas</taxon>
    </lineage>
</organism>
<dbReference type="EMBL" id="FOIA01000027">
    <property type="protein sequence ID" value="SET44390.1"/>
    <property type="molecule type" value="Genomic_DNA"/>
</dbReference>
<name>A0A1I0EHJ3_9PROT</name>
<sequence>MNFTEYRFDKNKISALVEEKKANLITNRGINNLLAFGLGVVADRLRNDRSRYRDYGPYWWALKELMNANGYSMGDQSDPIVSDSYRGGTDEETLIMADEFRTMNLGQNVIGTNKFMLDGDSGEFWELFDPDMENPT</sequence>